<dbReference type="EMBL" id="MJFZ01000001">
    <property type="protein sequence ID" value="RAW43763.1"/>
    <property type="molecule type" value="Genomic_DNA"/>
</dbReference>
<protein>
    <submittedName>
        <fullName evidence="7">Uncharacterized protein</fullName>
    </submittedName>
</protein>
<evidence type="ECO:0000313" key="6">
    <source>
        <dbReference type="EMBL" id="KAG3227988.1"/>
    </source>
</evidence>
<sequence length="120" mass="13020">MILVVETPPFTAASASCLAHRRSLWAWRVFLCDKKRHAVNDELVSCFDIWHKAWRNGTLAPASKKGSKKPNIKARAPARQQEEGDAENGGEVGEQSSDASTGGSAQTKRARRATEVTSAA</sequence>
<dbReference type="EMBL" id="RCMK01000019">
    <property type="protein sequence ID" value="KAG2953968.1"/>
    <property type="molecule type" value="Genomic_DNA"/>
</dbReference>
<dbReference type="EMBL" id="RCMG01000003">
    <property type="protein sequence ID" value="KAG2869288.1"/>
    <property type="molecule type" value="Genomic_DNA"/>
</dbReference>
<dbReference type="Proteomes" id="UP000774804">
    <property type="component" value="Unassembled WGS sequence"/>
</dbReference>
<keyword evidence="8" id="KW-1185">Reference proteome</keyword>
<name>A0A329T2E0_9STRA</name>
<evidence type="ECO:0000313" key="2">
    <source>
        <dbReference type="EMBL" id="KAG2869288.1"/>
    </source>
</evidence>
<dbReference type="Proteomes" id="UP000735874">
    <property type="component" value="Unassembled WGS sequence"/>
</dbReference>
<evidence type="ECO:0000313" key="3">
    <source>
        <dbReference type="EMBL" id="KAG2944685.1"/>
    </source>
</evidence>
<dbReference type="EMBL" id="RCMI01000002">
    <property type="protein sequence ID" value="KAG2944685.1"/>
    <property type="molecule type" value="Genomic_DNA"/>
</dbReference>
<organism evidence="7 8">
    <name type="scientific">Phytophthora cactorum</name>
    <dbReference type="NCBI Taxonomy" id="29920"/>
    <lineage>
        <taxon>Eukaryota</taxon>
        <taxon>Sar</taxon>
        <taxon>Stramenopiles</taxon>
        <taxon>Oomycota</taxon>
        <taxon>Peronosporomycetes</taxon>
        <taxon>Peronosporales</taxon>
        <taxon>Peronosporaceae</taxon>
        <taxon>Phytophthora</taxon>
    </lineage>
</organism>
<evidence type="ECO:0000313" key="7">
    <source>
        <dbReference type="EMBL" id="RAW43763.1"/>
    </source>
</evidence>
<gene>
    <name evidence="7" type="ORF">PC110_g51</name>
    <name evidence="2" type="ORF">PC113_g314</name>
    <name evidence="3" type="ORF">PC115_g179</name>
    <name evidence="4" type="ORF">PC117_g1590</name>
    <name evidence="5" type="ORF">PC118_g1109</name>
    <name evidence="6" type="ORF">PC129_g1495</name>
</gene>
<proteinExistence type="predicted"/>
<evidence type="ECO:0000313" key="5">
    <source>
        <dbReference type="EMBL" id="KAG2998754.1"/>
    </source>
</evidence>
<accession>A0A329T2E0</accession>
<evidence type="ECO:0000313" key="4">
    <source>
        <dbReference type="EMBL" id="KAG2953968.1"/>
    </source>
</evidence>
<feature type="compositionally biased region" description="Polar residues" evidence="1">
    <location>
        <begin position="94"/>
        <end position="107"/>
    </location>
</feature>
<dbReference type="Proteomes" id="UP000760860">
    <property type="component" value="Unassembled WGS sequence"/>
</dbReference>
<dbReference type="OrthoDB" id="125189at2759"/>
<dbReference type="EMBL" id="RCMV01000023">
    <property type="protein sequence ID" value="KAG3227988.1"/>
    <property type="molecule type" value="Genomic_DNA"/>
</dbReference>
<dbReference type="Proteomes" id="UP000251314">
    <property type="component" value="Unassembled WGS sequence"/>
</dbReference>
<dbReference type="VEuPathDB" id="FungiDB:PC110_g51"/>
<dbReference type="Proteomes" id="UP000736787">
    <property type="component" value="Unassembled WGS sequence"/>
</dbReference>
<feature type="region of interest" description="Disordered" evidence="1">
    <location>
        <begin position="59"/>
        <end position="120"/>
    </location>
</feature>
<reference evidence="7 8" key="1">
    <citation type="submission" date="2018-01" db="EMBL/GenBank/DDBJ databases">
        <title>Draft genome of the strawberry crown rot pathogen Phytophthora cactorum.</title>
        <authorList>
            <person name="Armitage A.D."/>
            <person name="Lysoe E."/>
            <person name="Nellist C.F."/>
            <person name="Harrison R.J."/>
            <person name="Brurberg M.B."/>
        </authorList>
    </citation>
    <scope>NUCLEOTIDE SEQUENCE [LARGE SCALE GENOMIC DNA]</scope>
    <source>
        <strain evidence="7 8">10300</strain>
    </source>
</reference>
<dbReference type="Proteomes" id="UP000697107">
    <property type="component" value="Unassembled WGS sequence"/>
</dbReference>
<evidence type="ECO:0000256" key="1">
    <source>
        <dbReference type="SAM" id="MobiDB-lite"/>
    </source>
</evidence>
<comment type="caution">
    <text evidence="7">The sequence shown here is derived from an EMBL/GenBank/DDBJ whole genome shotgun (WGS) entry which is preliminary data.</text>
</comment>
<reference evidence="2" key="2">
    <citation type="submission" date="2018-10" db="EMBL/GenBank/DDBJ databases">
        <title>Effector identification in a new, highly contiguous assembly of the strawberry crown rot pathogen Phytophthora cactorum.</title>
        <authorList>
            <person name="Armitage A.D."/>
            <person name="Nellist C.F."/>
            <person name="Bates H."/>
            <person name="Vickerstaff R.J."/>
            <person name="Harrison R.J."/>
        </authorList>
    </citation>
    <scope>NUCLEOTIDE SEQUENCE</scope>
    <source>
        <strain evidence="2">15-7</strain>
        <strain evidence="3">4032</strain>
        <strain evidence="4">4040</strain>
        <strain evidence="5">P415</strain>
        <strain evidence="6">P421</strain>
    </source>
</reference>
<dbReference type="AlphaFoldDB" id="A0A329T2E0"/>
<dbReference type="EMBL" id="RCML01000013">
    <property type="protein sequence ID" value="KAG2998754.1"/>
    <property type="molecule type" value="Genomic_DNA"/>
</dbReference>
<evidence type="ECO:0000313" key="8">
    <source>
        <dbReference type="Proteomes" id="UP000251314"/>
    </source>
</evidence>